<dbReference type="Proteomes" id="UP000612855">
    <property type="component" value="Unassembled WGS sequence"/>
</dbReference>
<protein>
    <recommendedName>
        <fullName evidence="5">VPLPA-CTERM protein sorting domain-containing protein</fullName>
    </recommendedName>
</protein>
<evidence type="ECO:0008006" key="5">
    <source>
        <dbReference type="Google" id="ProtNLM"/>
    </source>
</evidence>
<keyword evidence="1" id="KW-0472">Membrane</keyword>
<evidence type="ECO:0000313" key="4">
    <source>
        <dbReference type="Proteomes" id="UP000612855"/>
    </source>
</evidence>
<evidence type="ECO:0000313" key="3">
    <source>
        <dbReference type="EMBL" id="GGE21807.1"/>
    </source>
</evidence>
<sequence>MTKNFTLPALALGAFLLAPVSGEAATIQYLSGSTTTAIGVENVDVGGTLYDVAFTTVRQSEIPTTYVFTDYATTKAALGILGDALNVANITAISYGPSYSYANSAATTWYSNDSTTAYGTVVRLVSGTWTTAYNGVSTSPLNTTAFQFSAVWTVAGGTDGAVPLPAAAWLLAAGLTGFAALRRRIRY</sequence>
<comment type="caution">
    <text evidence="3">The sequence shown here is derived from an EMBL/GenBank/DDBJ whole genome shotgun (WGS) entry which is preliminary data.</text>
</comment>
<feature type="transmembrane region" description="Helical" evidence="1">
    <location>
        <begin position="162"/>
        <end position="181"/>
    </location>
</feature>
<proteinExistence type="predicted"/>
<keyword evidence="4" id="KW-1185">Reference proteome</keyword>
<evidence type="ECO:0000256" key="1">
    <source>
        <dbReference type="SAM" id="Phobius"/>
    </source>
</evidence>
<dbReference type="AlphaFoldDB" id="A0A917A116"/>
<name>A0A917A116_9RHOB</name>
<dbReference type="EMBL" id="BMFJ01000001">
    <property type="protein sequence ID" value="GGE21807.1"/>
    <property type="molecule type" value="Genomic_DNA"/>
</dbReference>
<dbReference type="NCBIfam" id="TIGR03370">
    <property type="entry name" value="VPLPA-CTERM"/>
    <property type="match status" value="1"/>
</dbReference>
<keyword evidence="1" id="KW-0812">Transmembrane</keyword>
<dbReference type="InterPro" id="IPR022472">
    <property type="entry name" value="VPLPA-CTERM"/>
</dbReference>
<keyword evidence="1" id="KW-1133">Transmembrane helix</keyword>
<feature type="chain" id="PRO_5037530073" description="VPLPA-CTERM protein sorting domain-containing protein" evidence="2">
    <location>
        <begin position="25"/>
        <end position="187"/>
    </location>
</feature>
<reference evidence="4" key="1">
    <citation type="journal article" date="2019" name="Int. J. Syst. Evol. Microbiol.">
        <title>The Global Catalogue of Microorganisms (GCM) 10K type strain sequencing project: providing services to taxonomists for standard genome sequencing and annotation.</title>
        <authorList>
            <consortium name="The Broad Institute Genomics Platform"/>
            <consortium name="The Broad Institute Genome Sequencing Center for Infectious Disease"/>
            <person name="Wu L."/>
            <person name="Ma J."/>
        </authorList>
    </citation>
    <scope>NUCLEOTIDE SEQUENCE [LARGE SCALE GENOMIC DNA]</scope>
    <source>
        <strain evidence="4">CGMCC 1.12664</strain>
    </source>
</reference>
<dbReference type="RefSeq" id="WP_188476369.1">
    <property type="nucleotide sequence ID" value="NZ_BMFJ01000001.1"/>
</dbReference>
<feature type="signal peptide" evidence="2">
    <location>
        <begin position="1"/>
        <end position="24"/>
    </location>
</feature>
<accession>A0A917A116</accession>
<evidence type="ECO:0000256" key="2">
    <source>
        <dbReference type="SAM" id="SignalP"/>
    </source>
</evidence>
<gene>
    <name evidence="3" type="ORF">GCM10011360_07910</name>
</gene>
<organism evidence="3 4">
    <name type="scientific">Primorskyibacter flagellatus</name>
    <dbReference type="NCBI Taxonomy" id="1387277"/>
    <lineage>
        <taxon>Bacteria</taxon>
        <taxon>Pseudomonadati</taxon>
        <taxon>Pseudomonadota</taxon>
        <taxon>Alphaproteobacteria</taxon>
        <taxon>Rhodobacterales</taxon>
        <taxon>Roseobacteraceae</taxon>
        <taxon>Primorskyibacter</taxon>
    </lineage>
</organism>
<keyword evidence="2" id="KW-0732">Signal</keyword>